<dbReference type="Proteomes" id="UP001330812">
    <property type="component" value="Chromosome"/>
</dbReference>
<evidence type="ECO:0000313" key="2">
    <source>
        <dbReference type="Proteomes" id="UP001330812"/>
    </source>
</evidence>
<name>A0ABZ1I529_9PSEU</name>
<dbReference type="InterPro" id="IPR021607">
    <property type="entry name" value="DUF3224"/>
</dbReference>
<dbReference type="Pfam" id="PF11528">
    <property type="entry name" value="DUF3224"/>
    <property type="match status" value="1"/>
</dbReference>
<reference evidence="1 2" key="1">
    <citation type="journal article" date="2015" name="Int. J. Syst. Evol. Microbiol.">
        <title>Amycolatopsis rhabdoformis sp. nov., an actinomycete isolated from a tropical forest soil.</title>
        <authorList>
            <person name="Souza W.R."/>
            <person name="Silva R.E."/>
            <person name="Goodfellow M."/>
            <person name="Busarakam K."/>
            <person name="Figueiro F.S."/>
            <person name="Ferreira D."/>
            <person name="Rodrigues-Filho E."/>
            <person name="Moraes L.A.B."/>
            <person name="Zucchi T.D."/>
        </authorList>
    </citation>
    <scope>NUCLEOTIDE SEQUENCE [LARGE SCALE GENOMIC DNA]</scope>
    <source>
        <strain evidence="1 2">NCIMB 14900</strain>
    </source>
</reference>
<dbReference type="Gene3D" id="2.40.350.10">
    <property type="entry name" value="SO1590-like"/>
    <property type="match status" value="1"/>
</dbReference>
<dbReference type="InterPro" id="IPR023159">
    <property type="entry name" value="SO1590-like_sf"/>
</dbReference>
<proteinExistence type="predicted"/>
<organism evidence="1 2">
    <name type="scientific">Amycolatopsis rhabdoformis</name>
    <dbReference type="NCBI Taxonomy" id="1448059"/>
    <lineage>
        <taxon>Bacteria</taxon>
        <taxon>Bacillati</taxon>
        <taxon>Actinomycetota</taxon>
        <taxon>Actinomycetes</taxon>
        <taxon>Pseudonocardiales</taxon>
        <taxon>Pseudonocardiaceae</taxon>
        <taxon>Amycolatopsis</taxon>
    </lineage>
</organism>
<dbReference type="RefSeq" id="WP_326568494.1">
    <property type="nucleotide sequence ID" value="NZ_CP142149.1"/>
</dbReference>
<sequence>MNTFSMKNWDEHIVSGQEGEPRVAYAHATMEYTGVIEGESICDYLLYYAGEGYDGGDTTSPSFERFDATVAGRRGTFVVRHETGFDPAGIRSTFEVVAGSATGELTGLTGSGSGSVKGTMGEPTMSYTFDHALS</sequence>
<keyword evidence="2" id="KW-1185">Reference proteome</keyword>
<dbReference type="EMBL" id="CP142149">
    <property type="protein sequence ID" value="WSE29534.1"/>
    <property type="molecule type" value="Genomic_DNA"/>
</dbReference>
<protein>
    <submittedName>
        <fullName evidence="1">DUF3224 domain-containing protein</fullName>
    </submittedName>
</protein>
<accession>A0ABZ1I529</accession>
<evidence type="ECO:0000313" key="1">
    <source>
        <dbReference type="EMBL" id="WSE29534.1"/>
    </source>
</evidence>
<dbReference type="SUPFAM" id="SSF159238">
    <property type="entry name" value="SO1590-like"/>
    <property type="match status" value="1"/>
</dbReference>
<gene>
    <name evidence="1" type="ORF">VSH64_43175</name>
</gene>